<feature type="domain" description="Abnormal cell migration protein 18-like fibronectin type I" evidence="1">
    <location>
        <begin position="8"/>
        <end position="53"/>
    </location>
</feature>
<dbReference type="OrthoDB" id="5844694at2759"/>
<protein>
    <recommendedName>
        <fullName evidence="1">Abnormal cell migration protein 18-like fibronectin type I domain-containing protein</fullName>
    </recommendedName>
</protein>
<dbReference type="EMBL" id="UYRV01009235">
    <property type="protein sequence ID" value="VDK56348.1"/>
    <property type="molecule type" value="Genomic_DNA"/>
</dbReference>
<dbReference type="Proteomes" id="UP000271889">
    <property type="component" value="Unassembled WGS sequence"/>
</dbReference>
<evidence type="ECO:0000259" key="1">
    <source>
        <dbReference type="Pfam" id="PF23003"/>
    </source>
</evidence>
<dbReference type="Pfam" id="PF23003">
    <property type="entry name" value="Fn1_2"/>
    <property type="match status" value="1"/>
</dbReference>
<reference evidence="2 3" key="1">
    <citation type="submission" date="2018-11" db="EMBL/GenBank/DDBJ databases">
        <authorList>
            <consortium name="Pathogen Informatics"/>
        </authorList>
    </citation>
    <scope>NUCLEOTIDE SEQUENCE [LARGE SCALE GENOMIC DNA]</scope>
</reference>
<dbReference type="InterPro" id="IPR055119">
    <property type="entry name" value="Mig18_Fn1"/>
</dbReference>
<gene>
    <name evidence="2" type="ORF">CGOC_LOCUS3618</name>
</gene>
<proteinExistence type="predicted"/>
<accession>A0A3P6SRT6</accession>
<keyword evidence="3" id="KW-1185">Reference proteome</keyword>
<sequence>MMPRSTASRYFYECRAGQLEPRGCVSESNRQLPIGSTIEAGGYVARCELGSDGYLQFRYVACVGDDGRHYKVGETWTDAQVCKEVLIIIARKNIDKAHLHLFQIFSAMVSTKEDKK</sequence>
<organism evidence="2 3">
    <name type="scientific">Cylicostephanus goldi</name>
    <name type="common">Nematode worm</name>
    <dbReference type="NCBI Taxonomy" id="71465"/>
    <lineage>
        <taxon>Eukaryota</taxon>
        <taxon>Metazoa</taxon>
        <taxon>Ecdysozoa</taxon>
        <taxon>Nematoda</taxon>
        <taxon>Chromadorea</taxon>
        <taxon>Rhabditida</taxon>
        <taxon>Rhabditina</taxon>
        <taxon>Rhabditomorpha</taxon>
        <taxon>Strongyloidea</taxon>
        <taxon>Strongylidae</taxon>
        <taxon>Cylicostephanus</taxon>
    </lineage>
</organism>
<evidence type="ECO:0000313" key="2">
    <source>
        <dbReference type="EMBL" id="VDK56348.1"/>
    </source>
</evidence>
<name>A0A3P6SRT6_CYLGO</name>
<dbReference type="AlphaFoldDB" id="A0A3P6SRT6"/>
<evidence type="ECO:0000313" key="3">
    <source>
        <dbReference type="Proteomes" id="UP000271889"/>
    </source>
</evidence>